<protein>
    <recommendedName>
        <fullName evidence="4">Bacterial OB-fold domain-containing protein</fullName>
    </recommendedName>
</protein>
<reference evidence="2" key="1">
    <citation type="submission" date="2015-10" db="EMBL/GenBank/DDBJ databases">
        <title>Description of Candidatus Tenderia electrophaga gen. nov, sp. nov., an Uncultivated Electroautotroph from a Biocathode Enrichment.</title>
        <authorList>
            <person name="Eddie B.J."/>
            <person name="Malanoski A.P."/>
            <person name="Wang Z."/>
            <person name="Hall R.J."/>
            <person name="Oh S.D."/>
            <person name="Heiner C."/>
            <person name="Lin B."/>
            <person name="Strycharz-Glaven S.M."/>
        </authorList>
    </citation>
    <scope>NUCLEOTIDE SEQUENCE [LARGE SCALE GENOMIC DNA]</scope>
    <source>
        <strain evidence="2">NRL1</strain>
    </source>
</reference>
<keyword evidence="3" id="KW-1185">Reference proteome</keyword>
<gene>
    <name evidence="2" type="ORF">Tel_07920</name>
</gene>
<evidence type="ECO:0000256" key="1">
    <source>
        <dbReference type="SAM" id="SignalP"/>
    </source>
</evidence>
<feature type="signal peptide" evidence="1">
    <location>
        <begin position="1"/>
        <end position="23"/>
    </location>
</feature>
<evidence type="ECO:0008006" key="4">
    <source>
        <dbReference type="Google" id="ProtNLM"/>
    </source>
</evidence>
<accession>A0A0S2TD59</accession>
<keyword evidence="1" id="KW-0732">Signal</keyword>
<evidence type="ECO:0000313" key="3">
    <source>
        <dbReference type="Proteomes" id="UP000055136"/>
    </source>
</evidence>
<dbReference type="KEGG" id="tee:Tel_07920"/>
<sequence length="126" mass="13145">MNTQFIAAALAAVIAITPTMLLAADDLPSLTVAEIFAQQGQIAGKRIHISGKVVKVNNNIMGKNFLHIQDGTGGEGSNDITVTSQQTASVGDRVEVDALVTVDRDFGMGYSYAVILEEASLSPAAP</sequence>
<dbReference type="AlphaFoldDB" id="A0A0S2TD59"/>
<dbReference type="Proteomes" id="UP000055136">
    <property type="component" value="Chromosome"/>
</dbReference>
<organism evidence="2 3">
    <name type="scientific">Candidatus Tenderia electrophaga</name>
    <dbReference type="NCBI Taxonomy" id="1748243"/>
    <lineage>
        <taxon>Bacteria</taxon>
        <taxon>Pseudomonadati</taxon>
        <taxon>Pseudomonadota</taxon>
        <taxon>Gammaproteobacteria</taxon>
        <taxon>Candidatus Tenderiales</taxon>
        <taxon>Candidatus Tenderiaceae</taxon>
        <taxon>Candidatus Tenderia</taxon>
    </lineage>
</organism>
<dbReference type="STRING" id="1748243.Tel_07920"/>
<feature type="chain" id="PRO_5006604885" description="Bacterial OB-fold domain-containing protein" evidence="1">
    <location>
        <begin position="24"/>
        <end position="126"/>
    </location>
</feature>
<dbReference type="EMBL" id="CP013099">
    <property type="protein sequence ID" value="ALP53088.1"/>
    <property type="molecule type" value="Genomic_DNA"/>
</dbReference>
<evidence type="ECO:0000313" key="2">
    <source>
        <dbReference type="EMBL" id="ALP53088.1"/>
    </source>
</evidence>
<name>A0A0S2TD59_9GAMM</name>
<proteinExistence type="predicted"/>